<dbReference type="GO" id="GO:0006139">
    <property type="term" value="P:nucleobase-containing compound metabolic process"/>
    <property type="evidence" value="ECO:0007669"/>
    <property type="project" value="InterPro"/>
</dbReference>
<organism evidence="5">
    <name type="scientific">Albugo laibachii Nc14</name>
    <dbReference type="NCBI Taxonomy" id="890382"/>
    <lineage>
        <taxon>Eukaryota</taxon>
        <taxon>Sar</taxon>
        <taxon>Stramenopiles</taxon>
        <taxon>Oomycota</taxon>
        <taxon>Peronosporomycetes</taxon>
        <taxon>Albuginales</taxon>
        <taxon>Albuginaceae</taxon>
        <taxon>Albugo</taxon>
    </lineage>
</organism>
<reference evidence="5" key="1">
    <citation type="journal article" date="2011" name="PLoS Biol.">
        <title>Gene gain and loss during evolution of obligate parasitism in the white rust pathogen of Arabidopsis thaliana.</title>
        <authorList>
            <person name="Kemen E."/>
            <person name="Gardiner A."/>
            <person name="Schultz-Larsen T."/>
            <person name="Kemen A.C."/>
            <person name="Balmuth A.L."/>
            <person name="Robert-Seilaniantz A."/>
            <person name="Bailey K."/>
            <person name="Holub E."/>
            <person name="Studholme D.J."/>
            <person name="Maclean D."/>
            <person name="Jones J.D."/>
        </authorList>
    </citation>
    <scope>NUCLEOTIDE SEQUENCE</scope>
</reference>
<gene>
    <name evidence="5" type="primary">AlNc14C22G2304</name>
    <name evidence="5" type="ORF">ALNC14_026840</name>
</gene>
<dbReference type="HOGENOM" id="CLU_233490_0_0_1"/>
<keyword evidence="2" id="KW-0547">Nucleotide-binding</keyword>
<protein>
    <submittedName>
        <fullName evidence="5">Uncharacterized protein AlNc14C22G2304</fullName>
    </submittedName>
</protein>
<evidence type="ECO:0000256" key="3">
    <source>
        <dbReference type="ARBA" id="ARBA00022777"/>
    </source>
</evidence>
<dbReference type="Gene3D" id="3.40.50.300">
    <property type="entry name" value="P-loop containing nucleotide triphosphate hydrolases"/>
    <property type="match status" value="2"/>
</dbReference>
<accession>F0W5Z9</accession>
<proteinExistence type="predicted"/>
<evidence type="ECO:0000256" key="4">
    <source>
        <dbReference type="SAM" id="MobiDB-lite"/>
    </source>
</evidence>
<feature type="region of interest" description="Disordered" evidence="4">
    <location>
        <begin position="206"/>
        <end position="226"/>
    </location>
</feature>
<feature type="compositionally biased region" description="Basic and acidic residues" evidence="4">
    <location>
        <begin position="210"/>
        <end position="226"/>
    </location>
</feature>
<dbReference type="GO" id="GO:0019205">
    <property type="term" value="F:nucleobase-containing compound kinase activity"/>
    <property type="evidence" value="ECO:0007669"/>
    <property type="project" value="InterPro"/>
</dbReference>
<keyword evidence="3" id="KW-0418">Kinase</keyword>
<dbReference type="SUPFAM" id="SSF52540">
    <property type="entry name" value="P-loop containing nucleoside triphosphate hydrolases"/>
    <property type="match status" value="2"/>
</dbReference>
<dbReference type="EMBL" id="FR824067">
    <property type="protein sequence ID" value="CCA16541.1"/>
    <property type="molecule type" value="Genomic_DNA"/>
</dbReference>
<reference evidence="5" key="2">
    <citation type="submission" date="2011-02" db="EMBL/GenBank/DDBJ databases">
        <authorList>
            <person name="MacLean D."/>
        </authorList>
    </citation>
    <scope>NUCLEOTIDE SEQUENCE</scope>
</reference>
<evidence type="ECO:0000256" key="2">
    <source>
        <dbReference type="ARBA" id="ARBA00022741"/>
    </source>
</evidence>
<sequence>MLRSPYCIHDGTSINDDVQMSSLNIKERDRGLILDSVVQDLFARFYYAAKPHDSEMLPYEGYVAFYQRVALALFANISTDLAGRIAAEDWLYDNPPGAAADALHAKSEYIAFEAFAISVHEVAHLVLPINSPQSQLISFYRELEKSLFPMPEMKLCPIDGVKPICASFQQKIKDPSQEMAPAGGKTTSSWSLKHCIFDSRKSGSESSHLILEHPKENDKEEEGSKSCIREYSDGSLQISDSIGRFEQILRVACQPVLPRVIYDDWDEEEAEISTLMTQQASVIAVVGPTGAGKSTIAKYLATYLGFVLCSIETAVAHLIANYGTEARKRIARQKGIKYDLAGCDDNDIDARHDRVDIETSHVCEILERFLAGEAVSKSELVDTQMRYAHELLHNENVGVVLDDLFPSESCDVKCDYLIHLDGNDKDIEQRMHKILMNSTSGEHHARKYLSIFSQIFQKVNHHGKTSKEVYIDENCDPRHEKLMTSAGVKFLREDCDSDHCSFRNIAPVGILSAETMLRSDENLIYNYSLEHCSNGTAQISILATQPISTILEQCVSRMHGNLLGISNLIVPRKAVPTLLPDEIVKSSRSEQIIWLLQSITEVDPGNTEIDIWDSKQRTLSKRWKQFCSVSFDKINGNLAVSGDPLFSAYLHGHIYLLASEEYRDQFCKHPEKYLRRNPAEEMTLPSRIILGMESDDVKTIEKIAALFKIEHNISATQILETISSLKKALATRLLKGQSIPFDEILPRLSTTLMSLDSWLLFGMVPTTSVIETLTNHGVQIDAILMLDDSKNDSKSQSALLMDYKERKIICDIPIKVVDVGRNPFDHVLMLIRQAFNPFLPQSRVDTHQDGTFNDTDRSQYVKNEIASINTRTPNASVETVSSELTDDISTARSLLDSYDKQKMLGVTGLFCPVAWKTRKELVQSGPEHIATLNGYHYCFSGHEELDVFARNPWEYVPLCFADTDTTQFVPWMLLLNIPRYHVGQKFVKMCGEHFSLQEIEYDSVKEIYSEKLLVNSLEKPESQSKKEALYINAMKEVIFSSTAQERTSPSERPIIVSLQSTFDEGDVSTDYFVKALSEYKLSSLPLLVLTMDIAQESFIEQELVEWKKSLVSKKGKIDMTSLSVSKTHESISVHDDPFEHDNESIDWNHMEPLERENLDTQYRKGVSVRDSILERLKVRGITIVPLALAKGTFRQSLDQVKSLSNMLQRRKSSLFERCEVLTYQGMLGELQLGRSIISKFMTTCPLTFRSNAKHDSNSFQCVKYRSRLYFPDGEHNLKAFVASPATYVYKSNRSGESARMRLQCCIVGPPKVGKTRLALALASHYDLVYVSPYTAVTWIQRYLGYTLLGIHLDQSAKTWPPSVLYIALLHRICAGDCQSRGWVLDDFFSSEEEWEQTERINHKTDGAFPAIMFYLKSEEKHHNTYSMLTNSYTMAFGAFHLQQLQPMVDSTLSFWKTLDRAKEKVELYLRLGRDYKHVVLESNSMGPVGMYGVLLHRKTIEVNLDGNVRQFCPVELSQRCLLASHLTDRRHIVKYNGIYYFCANKENFDAFLQHADKFLAKISNEEHIKHLVCSPPVDLSVTSLFMDHISQDAEYKGFCPVTLKLEDREDAQVGMRKETTERWTHLVKGSYFHRATFRDKLYLFASEMQKQRFLYQPYRYIYQKLPKKLPPSVSQLSTCPKTIVPHYEQELDLTIQKAMLRIGNERPKLSGTSTKATACIFLGLMLKTENSAISEKTRSRYRNMLDEFQLDCGIIQVLRNLICSQMFCGAGINLIRAVRSGGDGSNNMSTSTEATAIKSNDTYDTQELRERFDMLHSESVERNKLNRYIVP</sequence>
<dbReference type="InterPro" id="IPR027417">
    <property type="entry name" value="P-loop_NTPase"/>
</dbReference>
<name>F0W5Z9_9STRA</name>
<dbReference type="InterPro" id="IPR000850">
    <property type="entry name" value="Adenylat/UMP-CMP_kin"/>
</dbReference>
<dbReference type="GO" id="GO:0005524">
    <property type="term" value="F:ATP binding"/>
    <property type="evidence" value="ECO:0007669"/>
    <property type="project" value="InterPro"/>
</dbReference>
<evidence type="ECO:0000313" key="5">
    <source>
        <dbReference type="EMBL" id="CCA16541.1"/>
    </source>
</evidence>
<keyword evidence="1" id="KW-0808">Transferase</keyword>
<evidence type="ECO:0000256" key="1">
    <source>
        <dbReference type="ARBA" id="ARBA00022679"/>
    </source>
</evidence>
<dbReference type="PANTHER" id="PTHR23359">
    <property type="entry name" value="NUCLEOTIDE KINASE"/>
    <property type="match status" value="1"/>
</dbReference>